<gene>
    <name evidence="1" type="ORF">EfsSVR2332_38260</name>
</gene>
<evidence type="ECO:0000313" key="1">
    <source>
        <dbReference type="EMBL" id="BDQ63748.1"/>
    </source>
</evidence>
<evidence type="ECO:0000313" key="2">
    <source>
        <dbReference type="Proteomes" id="UP001317613"/>
    </source>
</evidence>
<protein>
    <submittedName>
        <fullName evidence="1">Uncharacterized protein</fullName>
    </submittedName>
</protein>
<proteinExistence type="predicted"/>
<sequence>MSQTTKFAIFILKKNANDKIAKTLADEANVQLEVLNPLESLTQKQMDNGEDYLSVMKENLTALKKTTDTAGKEVQPETSEKTEKTVANGYFKDSEVAERTLTDYAGNWQSVYPLLKDGTLDQVFDYKAKLKKDKTPAEYKTYYDAGYQTDVDHINITDSTIEFLVDGKPQKFTYKATGYKILNYAKGNRGVRFLFETDDANAGRFKYVQFSDHNIAPTKAAHFHIFFGGDSQESLFNEMDNWPTYYPSDLSKQEIAQEMIAH</sequence>
<dbReference type="Proteomes" id="UP001317613">
    <property type="component" value="Chromosome"/>
</dbReference>
<organism evidence="1 2">
    <name type="scientific">Enterococcus faecalis</name>
    <name type="common">Streptococcus faecalis</name>
    <dbReference type="NCBI Taxonomy" id="1351"/>
    <lineage>
        <taxon>Bacteria</taxon>
        <taxon>Bacillati</taxon>
        <taxon>Bacillota</taxon>
        <taxon>Bacilli</taxon>
        <taxon>Lactobacillales</taxon>
        <taxon>Enterococcaceae</taxon>
        <taxon>Enterococcus</taxon>
    </lineage>
</organism>
<name>A0AC59HVK3_ENTFL</name>
<accession>A0AC59HVK3</accession>
<dbReference type="EMBL" id="AP026729">
    <property type="protein sequence ID" value="BDQ63748.1"/>
    <property type="molecule type" value="Genomic_DNA"/>
</dbReference>
<reference evidence="1" key="1">
    <citation type="submission" date="2022-08" db="EMBL/GenBank/DDBJ databases">
        <title>Molecular epidemiological analysis of five strains of VanD-type vancomycin-resistant Enterococcus faecalis.</title>
        <authorList>
            <person name="Mimura K."/>
            <person name="Hashimoto Y."/>
            <person name="Tomita H."/>
        </authorList>
    </citation>
    <scope>NUCLEOTIDE SEQUENCE</scope>
    <source>
        <strain evidence="1">SVR2332</strain>
    </source>
</reference>